<feature type="region of interest" description="Disordered" evidence="2">
    <location>
        <begin position="738"/>
        <end position="763"/>
    </location>
</feature>
<gene>
    <name evidence="3" type="ORF">ZIOFF_027226</name>
</gene>
<protein>
    <recommendedName>
        <fullName evidence="5">SIT4 phosphatase-associated family protein</fullName>
    </recommendedName>
</protein>
<comment type="similarity">
    <text evidence="1">Belongs to the SAPS family.</text>
</comment>
<reference evidence="3 4" key="1">
    <citation type="submission" date="2020-08" db="EMBL/GenBank/DDBJ databases">
        <title>Plant Genome Project.</title>
        <authorList>
            <person name="Zhang R.-G."/>
        </authorList>
    </citation>
    <scope>NUCLEOTIDE SEQUENCE [LARGE SCALE GENOMIC DNA]</scope>
    <source>
        <tissue evidence="3">Rhizome</tissue>
    </source>
</reference>
<name>A0A8J5LII7_ZINOF</name>
<dbReference type="Proteomes" id="UP000734854">
    <property type="component" value="Unassembled WGS sequence"/>
</dbReference>
<dbReference type="InterPro" id="IPR016024">
    <property type="entry name" value="ARM-type_fold"/>
</dbReference>
<feature type="compositionally biased region" description="Basic and acidic residues" evidence="2">
    <location>
        <begin position="855"/>
        <end position="867"/>
    </location>
</feature>
<organism evidence="3 4">
    <name type="scientific">Zingiber officinale</name>
    <name type="common">Ginger</name>
    <name type="synonym">Amomum zingiber</name>
    <dbReference type="NCBI Taxonomy" id="94328"/>
    <lineage>
        <taxon>Eukaryota</taxon>
        <taxon>Viridiplantae</taxon>
        <taxon>Streptophyta</taxon>
        <taxon>Embryophyta</taxon>
        <taxon>Tracheophyta</taxon>
        <taxon>Spermatophyta</taxon>
        <taxon>Magnoliopsida</taxon>
        <taxon>Liliopsida</taxon>
        <taxon>Zingiberales</taxon>
        <taxon>Zingiberaceae</taxon>
        <taxon>Zingiber</taxon>
    </lineage>
</organism>
<dbReference type="PANTHER" id="PTHR12634:SF37">
    <property type="entry name" value="SIT4 PHOSPHATASE-ASSOCIATED FAMILY PROTEIN"/>
    <property type="match status" value="1"/>
</dbReference>
<feature type="compositionally biased region" description="Polar residues" evidence="2">
    <location>
        <begin position="738"/>
        <end position="757"/>
    </location>
</feature>
<dbReference type="GO" id="GO:0019903">
    <property type="term" value="F:protein phosphatase binding"/>
    <property type="evidence" value="ECO:0007669"/>
    <property type="project" value="InterPro"/>
</dbReference>
<keyword evidence="4" id="KW-1185">Reference proteome</keyword>
<dbReference type="Pfam" id="PF04499">
    <property type="entry name" value="SAPS"/>
    <property type="match status" value="2"/>
</dbReference>
<evidence type="ECO:0000313" key="4">
    <source>
        <dbReference type="Proteomes" id="UP000734854"/>
    </source>
</evidence>
<dbReference type="AlphaFoldDB" id="A0A8J5LII7"/>
<sequence>MFWRMSTFSHSSPVDSILEKENFTLDELLDEDEIIQECKALNTRLINFLREKAQVEKLLLYIVEEPSMDADKKHILKLPFIASEIFTCEVDIILRSLVEDVELMDLLFSFIKPDHVHNTLLAGYFSKVVICLMIRKTAPFIKYIQNHIEIIGQLVDLIGITSIMEVLVRLTGADENMHSNYMDSMQWLEHVDVLDMILDKFSSSDSPEVHANATEILCAIIRCAPPVLAAKICSPSYVGRLFSHALEASRPKSVLFYALSFCICLLDPKRMVASSYQAFRSQSSHGTVVTVSQDTVEGMLGRLGDLLRLLEISSSDVILLTTYGKLQPPLGKQRLKIVEFISVLLTIGSEAVEKELVQLGAIKRVTDLFFEYPFNNFLHHHAENIIGSCLESRRIPLIEHMLHDCDIVGKILAAEKQSSLSTDSGKIVEFISVLLTIGSEAVEKELVQLGAIKRVIDLFFEYPFNNFLHHHAENIIGSCLESRRIPLIEHMLHDCDIVGKILAAEKQSSLSTDSGKATVFIGKRLPPKIGNLGHITRIGNKLNQLANNNGTIKAYLQAVLYPWRTMIGMSGTNLSCARGIASKMFTNGFVGRRPATLQDRVRDSDDDDFRDRDIDVTTLDNQHFQPRIYRYDHIEETEGSFEQDDEDAYFDDESAEVVISSLRLGDDQDSSLFTNANWFAFDNDKEVSDRITDSLASTSLNSDESDVVVLDEKKDLDEAATCSQIKVVTNTGETDATILGNSPVSKSTVEASYSSPSEGEKPQGCVEWIETSESEVLGLKSTAHIPNGELKMEEACAMEEIALDTDGHQTSSEHAETDGQVEDAKSTKTPEPANGGLSRSEVLSELPASETAAEDPEHKKTIDNSGK</sequence>
<dbReference type="GO" id="GO:0019888">
    <property type="term" value="F:protein phosphatase regulator activity"/>
    <property type="evidence" value="ECO:0007669"/>
    <property type="project" value="TreeGrafter"/>
</dbReference>
<evidence type="ECO:0000313" key="3">
    <source>
        <dbReference type="EMBL" id="KAG6516752.1"/>
    </source>
</evidence>
<feature type="region of interest" description="Disordered" evidence="2">
    <location>
        <begin position="807"/>
        <end position="867"/>
    </location>
</feature>
<comment type="caution">
    <text evidence="3">The sequence shown here is derived from an EMBL/GenBank/DDBJ whole genome shotgun (WGS) entry which is preliminary data.</text>
</comment>
<dbReference type="EMBL" id="JACMSC010000007">
    <property type="protein sequence ID" value="KAG6516752.1"/>
    <property type="molecule type" value="Genomic_DNA"/>
</dbReference>
<dbReference type="SUPFAM" id="SSF48371">
    <property type="entry name" value="ARM repeat"/>
    <property type="match status" value="1"/>
</dbReference>
<evidence type="ECO:0000256" key="2">
    <source>
        <dbReference type="SAM" id="MobiDB-lite"/>
    </source>
</evidence>
<evidence type="ECO:0008006" key="5">
    <source>
        <dbReference type="Google" id="ProtNLM"/>
    </source>
</evidence>
<accession>A0A8J5LII7</accession>
<evidence type="ECO:0000256" key="1">
    <source>
        <dbReference type="ARBA" id="ARBA00006180"/>
    </source>
</evidence>
<proteinExistence type="inferred from homology"/>
<dbReference type="PANTHER" id="PTHR12634">
    <property type="entry name" value="SIT4 YEAST -ASSOCIATING PROTEIN-RELATED"/>
    <property type="match status" value="1"/>
</dbReference>
<dbReference type="InterPro" id="IPR007587">
    <property type="entry name" value="SAPS"/>
</dbReference>
<feature type="compositionally biased region" description="Basic and acidic residues" evidence="2">
    <location>
        <begin position="807"/>
        <end position="828"/>
    </location>
</feature>